<evidence type="ECO:0000259" key="1">
    <source>
        <dbReference type="Pfam" id="PF23571"/>
    </source>
</evidence>
<evidence type="ECO:0000313" key="3">
    <source>
        <dbReference type="EMBL" id="CAF1468608.1"/>
    </source>
</evidence>
<dbReference type="InterPro" id="IPR004993">
    <property type="entry name" value="GH3"/>
</dbReference>
<dbReference type="GO" id="GO:0005737">
    <property type="term" value="C:cytoplasm"/>
    <property type="evidence" value="ECO:0007669"/>
    <property type="project" value="TreeGrafter"/>
</dbReference>
<dbReference type="Proteomes" id="UP000663845">
    <property type="component" value="Unassembled WGS sequence"/>
</dbReference>
<dbReference type="EMBL" id="CAJNOG010001753">
    <property type="protein sequence ID" value="CAF1468608.1"/>
    <property type="molecule type" value="Genomic_DNA"/>
</dbReference>
<dbReference type="PANTHER" id="PTHR31901">
    <property type="entry name" value="GH3 DOMAIN-CONTAINING PROTEIN"/>
    <property type="match status" value="1"/>
</dbReference>
<comment type="caution">
    <text evidence="3">The sequence shown here is derived from an EMBL/GenBank/DDBJ whole genome shotgun (WGS) entry which is preliminary data.</text>
</comment>
<reference evidence="3" key="1">
    <citation type="submission" date="2021-02" db="EMBL/GenBank/DDBJ databases">
        <authorList>
            <person name="Nowell W R."/>
        </authorList>
    </citation>
    <scope>NUCLEOTIDE SEQUENCE</scope>
</reference>
<evidence type="ECO:0000313" key="4">
    <source>
        <dbReference type="Proteomes" id="UP000663845"/>
    </source>
</evidence>
<feature type="domain" description="GH3 middle" evidence="1">
    <location>
        <begin position="384"/>
        <end position="446"/>
    </location>
</feature>
<feature type="domain" description="GH3 C-terminal" evidence="2">
    <location>
        <begin position="488"/>
        <end position="615"/>
    </location>
</feature>
<name>A0A815QUQ0_9BILA</name>
<dbReference type="Pfam" id="PF03321">
    <property type="entry name" value="GH3"/>
    <property type="match status" value="1"/>
</dbReference>
<accession>A0A815QUQ0</accession>
<dbReference type="Pfam" id="PF23571">
    <property type="entry name" value="GH3_M"/>
    <property type="match status" value="1"/>
</dbReference>
<sequence length="627" mass="71530">MDPKSEATDNGPFASFYQNVLCNTQKVNNATLGKILQKNHSAAFFMDRSISFMNSHQPTSPGSTNEGYASVDEFREKVSLTTYDDYRDYTERMIHNGEKNLITSDPIIYFNTSSGTTSKIKYIPMTASMLGDFAPLVHVAKDIVWKSLPSSTLPSRVQLLFEMRCGKKAEMFARSKDNIPIGPLSQFFSSLPSTSEYRRMVSIFTLVPYDLMEEITHFQISTFVQLVFAMAVPDIKSYTVVFSPAFIHTIKIIENDFEEMSLCISSCNFSQSSLILENNQDPKLLDKLNHALNEITIGYGGEQYRNERANYIRQECQKKNAPGILHRLWPSLTYVSTTTGGTFAMHKEEIQFYCGEKVPLINILFYVASEGIFGILASIHTDEYFLLPTTVFFEFIKEEDVHQNQPKTLLISEIEPGHRYELVCTTSPGLVRYRLGDIVNCTRFLSRSDDLVSLPSEPKEIPRIPLISMAYRIGSLLDVFGEKTSEQHVLSALQLTIGQWKHQGIPVDIINYTTYAKLDASPAYYVIFLELIRHEKNEVHHDQLQVDQNMADLEVDRQLCMVTEKYKDYRAVGKLGPLSCVLVRSGTFDTFLNEILVTDRVSHVQIKPPRLLHNKQHIQFFYDNQIN</sequence>
<dbReference type="Pfam" id="PF23572">
    <property type="entry name" value="GH3_C"/>
    <property type="match status" value="1"/>
</dbReference>
<dbReference type="InterPro" id="IPR055378">
    <property type="entry name" value="GH3_C"/>
</dbReference>
<gene>
    <name evidence="3" type="ORF">JYZ213_LOCUS41675</name>
</gene>
<protein>
    <submittedName>
        <fullName evidence="3">Uncharacterized protein</fullName>
    </submittedName>
</protein>
<evidence type="ECO:0000259" key="2">
    <source>
        <dbReference type="Pfam" id="PF23572"/>
    </source>
</evidence>
<dbReference type="AlphaFoldDB" id="A0A815QUQ0"/>
<organism evidence="3 4">
    <name type="scientific">Adineta steineri</name>
    <dbReference type="NCBI Taxonomy" id="433720"/>
    <lineage>
        <taxon>Eukaryota</taxon>
        <taxon>Metazoa</taxon>
        <taxon>Spiralia</taxon>
        <taxon>Gnathifera</taxon>
        <taxon>Rotifera</taxon>
        <taxon>Eurotatoria</taxon>
        <taxon>Bdelloidea</taxon>
        <taxon>Adinetida</taxon>
        <taxon>Adinetidae</taxon>
        <taxon>Adineta</taxon>
    </lineage>
</organism>
<dbReference type="PANTHER" id="PTHR31901:SF9">
    <property type="entry name" value="GH3 DOMAIN-CONTAINING PROTEIN"/>
    <property type="match status" value="1"/>
</dbReference>
<proteinExistence type="predicted"/>
<dbReference type="InterPro" id="IPR055377">
    <property type="entry name" value="GH3_M"/>
</dbReference>
<dbReference type="GO" id="GO:0016881">
    <property type="term" value="F:acid-amino acid ligase activity"/>
    <property type="evidence" value="ECO:0007669"/>
    <property type="project" value="TreeGrafter"/>
</dbReference>